<proteinExistence type="predicted"/>
<organism evidence="2 3">
    <name type="scientific">Blautia luti</name>
    <dbReference type="NCBI Taxonomy" id="89014"/>
    <lineage>
        <taxon>Bacteria</taxon>
        <taxon>Bacillati</taxon>
        <taxon>Bacillota</taxon>
        <taxon>Clostridia</taxon>
        <taxon>Lachnospirales</taxon>
        <taxon>Lachnospiraceae</taxon>
        <taxon>Blautia</taxon>
    </lineage>
</organism>
<accession>A0A564W2X0</accession>
<feature type="region of interest" description="Disordered" evidence="1">
    <location>
        <begin position="111"/>
        <end position="188"/>
    </location>
</feature>
<gene>
    <name evidence="2" type="ORF">RSSSTS7063_03536</name>
</gene>
<feature type="compositionally biased region" description="Acidic residues" evidence="1">
    <location>
        <begin position="160"/>
        <end position="169"/>
    </location>
</feature>
<dbReference type="Pfam" id="PF07454">
    <property type="entry name" value="SpoIIP"/>
    <property type="match status" value="1"/>
</dbReference>
<dbReference type="AlphaFoldDB" id="A0A564W2X0"/>
<evidence type="ECO:0000313" key="2">
    <source>
        <dbReference type="EMBL" id="VUX39249.1"/>
    </source>
</evidence>
<reference evidence="2 3" key="1">
    <citation type="submission" date="2019-07" db="EMBL/GenBank/DDBJ databases">
        <authorList>
            <person name="Hibberd C M."/>
            <person name="Gehrig L. J."/>
            <person name="Chang H.-W."/>
            <person name="Venkatesh S."/>
        </authorList>
    </citation>
    <scope>NUCLEOTIDE SEQUENCE [LARGE SCALE GENOMIC DNA]</scope>
    <source>
        <strain evidence="2">Blautia_luti_SSTS_Bg7063</strain>
    </source>
</reference>
<name>A0A564W2X0_9FIRM</name>
<keyword evidence="3" id="KW-1185">Reference proteome</keyword>
<evidence type="ECO:0000313" key="3">
    <source>
        <dbReference type="Proteomes" id="UP000408482"/>
    </source>
</evidence>
<dbReference type="InterPro" id="IPR010897">
    <property type="entry name" value="Spore_II_P"/>
</dbReference>
<dbReference type="Proteomes" id="UP000408482">
    <property type="component" value="Unassembled WGS sequence"/>
</dbReference>
<sequence>MVTNIQRAFCVVLSLIFLGVVAVLPGDFFRHGEIYRQLPLYCFLEKKALQKENGRDRETEMLLQEKNAEHLGEEVEAENRKEQETLLMAEAEEAEKKEALQKKEELQKKKEIQKKEAEEAEMAGKKSSAGKKNEQETVKGNTEQEVAEPEITEPGGSEQEATEPGDTEPETPPSEENQSGENTAKEQETVALPHPQIDLSQAKLADFDYVMNQFFILDSNTETNAQQISALRFLKEDLSVKKDSSVPQILIYHTHSQEAFADSREGQTEDTIVGVGDYLTELLEKTYGYQVIHITDAFDMMGGTLDRSKAYDYARASIEKVLEENPTIEVVIDLHRDGVPDERHLVTQVNGKPTAQLLFYNGLSYTVSQGAVSYLPNPYIEENLAFSFQLEYQAAQYYPDLYRGIYLAGLRYNLHLKPRALLLEAGAQTNTVEEVRNAMEPFADILNRVLKGSDKEG</sequence>
<protein>
    <submittedName>
        <fullName evidence="2">Stage II sporulation protein P (SpoIIP)</fullName>
    </submittedName>
</protein>
<dbReference type="EMBL" id="CABHNW010000086">
    <property type="protein sequence ID" value="VUX39249.1"/>
    <property type="molecule type" value="Genomic_DNA"/>
</dbReference>
<evidence type="ECO:0000256" key="1">
    <source>
        <dbReference type="SAM" id="MobiDB-lite"/>
    </source>
</evidence>